<feature type="domain" description="Smr" evidence="1">
    <location>
        <begin position="146"/>
        <end position="223"/>
    </location>
</feature>
<dbReference type="AlphaFoldDB" id="A0A1Y1YNY0"/>
<dbReference type="EMBL" id="MCFE01000093">
    <property type="protein sequence ID" value="ORX99727.1"/>
    <property type="molecule type" value="Genomic_DNA"/>
</dbReference>
<accession>A0A1Y1YNY0</accession>
<dbReference type="InParanoid" id="A0A1Y1YNY0"/>
<gene>
    <name evidence="2" type="ORF">K493DRAFT_335634</name>
</gene>
<dbReference type="OrthoDB" id="3231855at2759"/>
<proteinExistence type="predicted"/>
<dbReference type="InterPro" id="IPR036063">
    <property type="entry name" value="Smr_dom_sf"/>
</dbReference>
<dbReference type="FunCoup" id="A0A1Y1YNY0">
    <property type="interactions" value="3"/>
</dbReference>
<dbReference type="Pfam" id="PF01713">
    <property type="entry name" value="Smr"/>
    <property type="match status" value="1"/>
</dbReference>
<dbReference type="PANTHER" id="PTHR47417:SF1">
    <property type="entry name" value="SMR DOMAIN-CONTAINING PROTEIN YPL199C"/>
    <property type="match status" value="1"/>
</dbReference>
<dbReference type="PANTHER" id="PTHR47417">
    <property type="entry name" value="SMR DOMAIN-CONTAINING PROTEIN YPL199C"/>
    <property type="match status" value="1"/>
</dbReference>
<evidence type="ECO:0000259" key="1">
    <source>
        <dbReference type="PROSITE" id="PS50828"/>
    </source>
</evidence>
<dbReference type="SMART" id="SM01162">
    <property type="entry name" value="DUF1771"/>
    <property type="match status" value="1"/>
</dbReference>
<comment type="caution">
    <text evidence="2">The sequence shown here is derived from an EMBL/GenBank/DDBJ whole genome shotgun (WGS) entry which is preliminary data.</text>
</comment>
<dbReference type="InterPro" id="IPR002625">
    <property type="entry name" value="Smr_dom"/>
</dbReference>
<protein>
    <submittedName>
        <fullName evidence="2">DUF1771-domain-containing protein</fullName>
    </submittedName>
</protein>
<dbReference type="STRING" id="1314790.A0A1Y1YNY0"/>
<dbReference type="Gene3D" id="3.30.1370.110">
    <property type="match status" value="1"/>
</dbReference>
<dbReference type="SUPFAM" id="SSF160443">
    <property type="entry name" value="SMR domain-like"/>
    <property type="match status" value="1"/>
</dbReference>
<reference evidence="2 3" key="1">
    <citation type="submission" date="2016-07" db="EMBL/GenBank/DDBJ databases">
        <title>Pervasive Adenine N6-methylation of Active Genes in Fungi.</title>
        <authorList>
            <consortium name="DOE Joint Genome Institute"/>
            <person name="Mondo S.J."/>
            <person name="Dannebaum R.O."/>
            <person name="Kuo R.C."/>
            <person name="Labutti K."/>
            <person name="Haridas S."/>
            <person name="Kuo A."/>
            <person name="Salamov A."/>
            <person name="Ahrendt S.R."/>
            <person name="Lipzen A."/>
            <person name="Sullivan W."/>
            <person name="Andreopoulos W.B."/>
            <person name="Clum A."/>
            <person name="Lindquist E."/>
            <person name="Daum C."/>
            <person name="Ramamoorthy G.K."/>
            <person name="Gryganskyi A."/>
            <person name="Culley D."/>
            <person name="Magnuson J.K."/>
            <person name="James T.Y."/>
            <person name="O'Malley M.A."/>
            <person name="Stajich J.E."/>
            <person name="Spatafora J.W."/>
            <person name="Visel A."/>
            <person name="Grigoriev I.V."/>
        </authorList>
    </citation>
    <scope>NUCLEOTIDE SEQUENCE [LARGE SCALE GENOMIC DNA]</scope>
    <source>
        <strain evidence="2 3">CBS 931.73</strain>
    </source>
</reference>
<dbReference type="SMART" id="SM00463">
    <property type="entry name" value="SMR"/>
    <property type="match status" value="1"/>
</dbReference>
<sequence length="233" mass="26386">MHNVVQLIQPYGRPYGTGIASSQATEINYNFCKLPPFALGVHLNTKSCISIFLPFEPLHLMGNLLSSQRSPEEDVERYRKEADRYAKLRNECFSKSQALYRSGDKKGAKEESEKGKEYGKKMEAANQQAAEVMFQMKNSSLPQDKLDLHGLYVKEALAKVEERVKRCKREKHHDSLTIIVGLGNHSTDGVQKLRPAVEAWLKQQNLNYTVDQPNRGCLLVDLKSNQKSSCIIC</sequence>
<evidence type="ECO:0000313" key="2">
    <source>
        <dbReference type="EMBL" id="ORX99727.1"/>
    </source>
</evidence>
<dbReference type="InterPro" id="IPR053020">
    <property type="entry name" value="Smr_domain_protein"/>
</dbReference>
<dbReference type="Proteomes" id="UP000193498">
    <property type="component" value="Unassembled WGS sequence"/>
</dbReference>
<dbReference type="InterPro" id="IPR013899">
    <property type="entry name" value="DUF1771"/>
</dbReference>
<name>A0A1Y1YNY0_9FUNG</name>
<organism evidence="2 3">
    <name type="scientific">Basidiobolus meristosporus CBS 931.73</name>
    <dbReference type="NCBI Taxonomy" id="1314790"/>
    <lineage>
        <taxon>Eukaryota</taxon>
        <taxon>Fungi</taxon>
        <taxon>Fungi incertae sedis</taxon>
        <taxon>Zoopagomycota</taxon>
        <taxon>Entomophthoromycotina</taxon>
        <taxon>Basidiobolomycetes</taxon>
        <taxon>Basidiobolales</taxon>
        <taxon>Basidiobolaceae</taxon>
        <taxon>Basidiobolus</taxon>
    </lineage>
</organism>
<dbReference type="Pfam" id="PF08590">
    <property type="entry name" value="DUF1771"/>
    <property type="match status" value="1"/>
</dbReference>
<evidence type="ECO:0000313" key="3">
    <source>
        <dbReference type="Proteomes" id="UP000193498"/>
    </source>
</evidence>
<keyword evidence="3" id="KW-1185">Reference proteome</keyword>
<dbReference type="PROSITE" id="PS50828">
    <property type="entry name" value="SMR"/>
    <property type="match status" value="1"/>
</dbReference>